<evidence type="ECO:0008006" key="3">
    <source>
        <dbReference type="Google" id="ProtNLM"/>
    </source>
</evidence>
<dbReference type="eggNOG" id="COG1783">
    <property type="taxonomic scope" value="Bacteria"/>
</dbReference>
<dbReference type="OrthoDB" id="479677at2"/>
<dbReference type="Pfam" id="PF03237">
    <property type="entry name" value="Terminase_6N"/>
    <property type="match status" value="1"/>
</dbReference>
<reference evidence="1 2" key="1">
    <citation type="submission" date="2006-12" db="EMBL/GenBank/DDBJ databases">
        <title>Complete sequence of Chlorobium phaeobacteroides DSM 266.</title>
        <authorList>
            <consortium name="US DOE Joint Genome Institute"/>
            <person name="Copeland A."/>
            <person name="Lucas S."/>
            <person name="Lapidus A."/>
            <person name="Barry K."/>
            <person name="Detter J.C."/>
            <person name="Glavina del Rio T."/>
            <person name="Hammon N."/>
            <person name="Israni S."/>
            <person name="Pitluck S."/>
            <person name="Goltsman E."/>
            <person name="Schmutz J."/>
            <person name="Larimer F."/>
            <person name="Land M."/>
            <person name="Hauser L."/>
            <person name="Mikhailova N."/>
            <person name="Li T."/>
            <person name="Overmann J."/>
            <person name="Bryant D.A."/>
            <person name="Richardson P."/>
        </authorList>
    </citation>
    <scope>NUCLEOTIDE SEQUENCE [LARGE SCALE GENOMIC DNA]</scope>
    <source>
        <strain evidence="1 2">DSM 266</strain>
    </source>
</reference>
<dbReference type="KEGG" id="cph:Cpha266_1601"/>
<dbReference type="STRING" id="290317.Cpha266_1601"/>
<dbReference type="HOGENOM" id="CLU_052644_0_0_10"/>
<dbReference type="InterPro" id="IPR027417">
    <property type="entry name" value="P-loop_NTPase"/>
</dbReference>
<evidence type="ECO:0000313" key="2">
    <source>
        <dbReference type="Proteomes" id="UP000008701"/>
    </source>
</evidence>
<protein>
    <recommendedName>
        <fullName evidence="3">Phage terminase large subunit</fullName>
    </recommendedName>
</protein>
<proteinExistence type="predicted"/>
<dbReference type="Gene3D" id="3.30.420.280">
    <property type="match status" value="1"/>
</dbReference>
<organism evidence="1 2">
    <name type="scientific">Chlorobium phaeobacteroides (strain DSM 266 / SMG 266 / 2430)</name>
    <dbReference type="NCBI Taxonomy" id="290317"/>
    <lineage>
        <taxon>Bacteria</taxon>
        <taxon>Pseudomonadati</taxon>
        <taxon>Chlorobiota</taxon>
        <taxon>Chlorobiia</taxon>
        <taxon>Chlorobiales</taxon>
        <taxon>Chlorobiaceae</taxon>
        <taxon>Chlorobium/Pelodictyon group</taxon>
        <taxon>Chlorobium</taxon>
    </lineage>
</organism>
<accession>A1BGU5</accession>
<sequence>MRFVIDRRRMLPHQRAFWELPNFLKVLVGGYGCGKTHIGALRSIYDSYVNAPVPHLYVSPSYKQARKTVVISIRELLDAAGVRYRFNKTNHEFAIANWNGTIWIASGDEPDSLKGPNIGSAGIDEPFIQQKEVFDITLSRVRHPRAKHREIFLTGTPEQLNWGHEVSQNDEGRYDLGLVVGRTADNVHLPGQFVSMLERAYDENQRAAYMNGLFVNLTVGRVYSYFDRSVHMGGAGLGGDGADGEVVAGIDFNVDHLTAVVLRVWGDRVHCFDEMVLRGSTTYELADRLYERFPGIRVFPDPSGGARRTSAPKTDVRILQDKGFRVEMRPKQPPVKDRVHAVQKLLREGRLSVTGCACLVRDFEQVVWRGGDIDKVTRPELTHASDAVGYAIEKLFPVPLPERDYWRQPEHWRA</sequence>
<dbReference type="AlphaFoldDB" id="A1BGU5"/>
<dbReference type="Proteomes" id="UP000008701">
    <property type="component" value="Chromosome"/>
</dbReference>
<evidence type="ECO:0000313" key="1">
    <source>
        <dbReference type="EMBL" id="ABL65622.1"/>
    </source>
</evidence>
<dbReference type="Gene3D" id="3.40.50.300">
    <property type="entry name" value="P-loop containing nucleotide triphosphate hydrolases"/>
    <property type="match status" value="1"/>
</dbReference>
<name>A1BGU5_CHLPD</name>
<dbReference type="EMBL" id="CP000492">
    <property type="protein sequence ID" value="ABL65622.1"/>
    <property type="molecule type" value="Genomic_DNA"/>
</dbReference>
<gene>
    <name evidence="1" type="ordered locus">Cpha266_1601</name>
</gene>
<dbReference type="RefSeq" id="WP_011745432.1">
    <property type="nucleotide sequence ID" value="NC_008639.1"/>
</dbReference>
<keyword evidence="2" id="KW-1185">Reference proteome</keyword>